<name>A0ABY6IV43_9BACT</name>
<evidence type="ECO:0000313" key="3">
    <source>
        <dbReference type="EMBL" id="UYQ91066.1"/>
    </source>
</evidence>
<keyword evidence="2" id="KW-0732">Signal</keyword>
<feature type="compositionally biased region" description="Basic and acidic residues" evidence="1">
    <location>
        <begin position="50"/>
        <end position="65"/>
    </location>
</feature>
<evidence type="ECO:0000256" key="1">
    <source>
        <dbReference type="SAM" id="MobiDB-lite"/>
    </source>
</evidence>
<dbReference type="EMBL" id="CP107006">
    <property type="protein sequence ID" value="UYQ91066.1"/>
    <property type="molecule type" value="Genomic_DNA"/>
</dbReference>
<accession>A0ABY6IV43</accession>
<dbReference type="Proteomes" id="UP001162741">
    <property type="component" value="Chromosome"/>
</dbReference>
<protein>
    <submittedName>
        <fullName evidence="3">Uncharacterized protein</fullName>
    </submittedName>
</protein>
<feature type="chain" id="PRO_5046565424" evidence="2">
    <location>
        <begin position="21"/>
        <end position="73"/>
    </location>
</feature>
<feature type="signal peptide" evidence="2">
    <location>
        <begin position="1"/>
        <end position="20"/>
    </location>
</feature>
<keyword evidence="4" id="KW-1185">Reference proteome</keyword>
<dbReference type="RefSeq" id="WP_264279549.1">
    <property type="nucleotide sequence ID" value="NZ_CP107006.1"/>
</dbReference>
<evidence type="ECO:0000313" key="4">
    <source>
        <dbReference type="Proteomes" id="UP001162741"/>
    </source>
</evidence>
<sequence length="73" mass="7864">MRTYLKAFAFVAATGAFIFAQGGVASSYAANSKSVESAVSYDLSAYQDTTPKDTTKKKKEKEDTSSTKIIAIR</sequence>
<proteinExistence type="predicted"/>
<feature type="region of interest" description="Disordered" evidence="1">
    <location>
        <begin position="48"/>
        <end position="73"/>
    </location>
</feature>
<evidence type="ECO:0000256" key="2">
    <source>
        <dbReference type="SAM" id="SignalP"/>
    </source>
</evidence>
<organism evidence="3 4">
    <name type="scientific">Chitinophaga horti</name>
    <dbReference type="NCBI Taxonomy" id="2920382"/>
    <lineage>
        <taxon>Bacteria</taxon>
        <taxon>Pseudomonadati</taxon>
        <taxon>Bacteroidota</taxon>
        <taxon>Chitinophagia</taxon>
        <taxon>Chitinophagales</taxon>
        <taxon>Chitinophagaceae</taxon>
        <taxon>Chitinophaga</taxon>
    </lineage>
</organism>
<gene>
    <name evidence="3" type="ORF">MKQ68_13285</name>
</gene>
<reference evidence="3" key="1">
    <citation type="submission" date="2022-10" db="EMBL/GenBank/DDBJ databases">
        <title>Chitinophaga sp. nov., isolated from soil.</title>
        <authorList>
            <person name="Jeon C.O."/>
        </authorList>
    </citation>
    <scope>NUCLEOTIDE SEQUENCE</scope>
    <source>
        <strain evidence="3">R8</strain>
    </source>
</reference>